<name>A0ABV3HC76_9ACTN</name>
<comment type="pathway">
    <text evidence="3 11">Carbohydrate degradation; glycolysis; D-glyceraldehyde 3-phosphate and glycerone phosphate from D-glucose: step 4/4.</text>
</comment>
<evidence type="ECO:0000256" key="8">
    <source>
        <dbReference type="ARBA" id="ARBA00022833"/>
    </source>
</evidence>
<evidence type="ECO:0000313" key="13">
    <source>
        <dbReference type="Proteomes" id="UP001552427"/>
    </source>
</evidence>
<evidence type="ECO:0000256" key="7">
    <source>
        <dbReference type="ARBA" id="ARBA00022723"/>
    </source>
</evidence>
<dbReference type="Pfam" id="PF01116">
    <property type="entry name" value="F_bP_aldolase"/>
    <property type="match status" value="1"/>
</dbReference>
<keyword evidence="13" id="KW-1185">Reference proteome</keyword>
<gene>
    <name evidence="12" type="primary">fbaA</name>
    <name evidence="12" type="ORF">AB0K40_31810</name>
</gene>
<evidence type="ECO:0000256" key="4">
    <source>
        <dbReference type="ARBA" id="ARBA00005812"/>
    </source>
</evidence>
<evidence type="ECO:0000256" key="10">
    <source>
        <dbReference type="ARBA" id="ARBA00023239"/>
    </source>
</evidence>
<evidence type="ECO:0000256" key="5">
    <source>
        <dbReference type="ARBA" id="ARBA00013068"/>
    </source>
</evidence>
<accession>A0ABV3HC76</accession>
<evidence type="ECO:0000313" key="12">
    <source>
        <dbReference type="EMBL" id="MEV4290118.1"/>
    </source>
</evidence>
<keyword evidence="10 11" id="KW-0456">Lyase</keyword>
<comment type="function">
    <text evidence="2 11">Catalyzes the aldol condensation of dihydroxyacetone phosphate (DHAP or glycerone-phosphate) with glyceraldehyde 3-phosphate (G3P) to form fructose 1,6-bisphosphate (FBP) in gluconeogenesis and the reverse reaction in glycolysis.</text>
</comment>
<evidence type="ECO:0000256" key="9">
    <source>
        <dbReference type="ARBA" id="ARBA00023152"/>
    </source>
</evidence>
<proteinExistence type="inferred from homology"/>
<comment type="similarity">
    <text evidence="4 11">Belongs to the class II fructose-bisphosphate aldolase family.</text>
</comment>
<comment type="caution">
    <text evidence="12">The sequence shown here is derived from an EMBL/GenBank/DDBJ whole genome shotgun (WGS) entry which is preliminary data.</text>
</comment>
<evidence type="ECO:0000256" key="6">
    <source>
        <dbReference type="ARBA" id="ARBA00013779"/>
    </source>
</evidence>
<dbReference type="InterPro" id="IPR006411">
    <property type="entry name" value="Fruct_bisP_bact"/>
</dbReference>
<dbReference type="InterPro" id="IPR000771">
    <property type="entry name" value="FBA_II"/>
</dbReference>
<evidence type="ECO:0000256" key="2">
    <source>
        <dbReference type="ARBA" id="ARBA00002181"/>
    </source>
</evidence>
<dbReference type="PIRSF" id="PIRSF001359">
    <property type="entry name" value="F_bP_aldolase_II"/>
    <property type="match status" value="1"/>
</dbReference>
<reference evidence="12 13" key="1">
    <citation type="submission" date="2024-06" db="EMBL/GenBank/DDBJ databases">
        <title>The Natural Products Discovery Center: Release of the First 8490 Sequenced Strains for Exploring Actinobacteria Biosynthetic Diversity.</title>
        <authorList>
            <person name="Kalkreuter E."/>
            <person name="Kautsar S.A."/>
            <person name="Yang D."/>
            <person name="Bader C.D."/>
            <person name="Teijaro C.N."/>
            <person name="Fluegel L."/>
            <person name="Davis C.M."/>
            <person name="Simpson J.R."/>
            <person name="Lauterbach L."/>
            <person name="Steele A.D."/>
            <person name="Gui C."/>
            <person name="Meng S."/>
            <person name="Li G."/>
            <person name="Viehrig K."/>
            <person name="Ye F."/>
            <person name="Su P."/>
            <person name="Kiefer A.F."/>
            <person name="Nichols A."/>
            <person name="Cepeda A.J."/>
            <person name="Yan W."/>
            <person name="Fan B."/>
            <person name="Jiang Y."/>
            <person name="Adhikari A."/>
            <person name="Zheng C.-J."/>
            <person name="Schuster L."/>
            <person name="Cowan T.M."/>
            <person name="Smanski M.J."/>
            <person name="Chevrette M.G."/>
            <person name="De Carvalho L.P.S."/>
            <person name="Shen B."/>
        </authorList>
    </citation>
    <scope>NUCLEOTIDE SEQUENCE [LARGE SCALE GENOMIC DNA]</scope>
    <source>
        <strain evidence="12 13">NPDC049574</strain>
    </source>
</reference>
<evidence type="ECO:0000256" key="3">
    <source>
        <dbReference type="ARBA" id="ARBA00004714"/>
    </source>
</evidence>
<keyword evidence="8 11" id="KW-0862">Zinc</keyword>
<dbReference type="RefSeq" id="WP_344208569.1">
    <property type="nucleotide sequence ID" value="NZ_BAAAMV010000005.1"/>
</dbReference>
<dbReference type="EC" id="4.1.2.13" evidence="5 11"/>
<dbReference type="PROSITE" id="PS00806">
    <property type="entry name" value="ALDOLASE_CLASS_II_2"/>
    <property type="match status" value="1"/>
</dbReference>
<dbReference type="EMBL" id="JBFARM010000010">
    <property type="protein sequence ID" value="MEV4290118.1"/>
    <property type="molecule type" value="Genomic_DNA"/>
</dbReference>
<dbReference type="PANTHER" id="PTHR30559:SF0">
    <property type="entry name" value="FRUCTOSE-BISPHOSPHATE ALDOLASE"/>
    <property type="match status" value="1"/>
</dbReference>
<comment type="catalytic activity">
    <reaction evidence="1 11">
        <text>beta-D-fructose 1,6-bisphosphate = D-glyceraldehyde 3-phosphate + dihydroxyacetone phosphate</text>
        <dbReference type="Rhea" id="RHEA:14729"/>
        <dbReference type="ChEBI" id="CHEBI:32966"/>
        <dbReference type="ChEBI" id="CHEBI:57642"/>
        <dbReference type="ChEBI" id="CHEBI:59776"/>
        <dbReference type="EC" id="4.1.2.13"/>
    </reaction>
</comment>
<dbReference type="NCBIfam" id="TIGR01520">
    <property type="entry name" value="FruBisAldo_II_A"/>
    <property type="match status" value="1"/>
</dbReference>
<evidence type="ECO:0000256" key="1">
    <source>
        <dbReference type="ARBA" id="ARBA00000441"/>
    </source>
</evidence>
<keyword evidence="7 11" id="KW-0479">Metal-binding</keyword>
<protein>
    <recommendedName>
        <fullName evidence="6 11">Fructose-bisphosphate aldolase</fullName>
        <shortName evidence="11">FBP aldolase</shortName>
        <ecNumber evidence="5 11">4.1.2.13</ecNumber>
    </recommendedName>
</protein>
<dbReference type="PROSITE" id="PS00602">
    <property type="entry name" value="ALDOLASE_CLASS_II_1"/>
    <property type="match status" value="1"/>
</dbReference>
<dbReference type="NCBIfam" id="TIGR00167">
    <property type="entry name" value="cbbA"/>
    <property type="match status" value="1"/>
</dbReference>
<organism evidence="12 13">
    <name type="scientific">Nonomuraea bangladeshensis</name>
    <dbReference type="NCBI Taxonomy" id="404385"/>
    <lineage>
        <taxon>Bacteria</taxon>
        <taxon>Bacillati</taxon>
        <taxon>Actinomycetota</taxon>
        <taxon>Actinomycetes</taxon>
        <taxon>Streptosporangiales</taxon>
        <taxon>Streptosporangiaceae</taxon>
        <taxon>Nonomuraea</taxon>
    </lineage>
</organism>
<dbReference type="Gene3D" id="3.20.20.70">
    <property type="entry name" value="Aldolase class I"/>
    <property type="match status" value="1"/>
</dbReference>
<evidence type="ECO:0000256" key="11">
    <source>
        <dbReference type="RuleBase" id="RU366023"/>
    </source>
</evidence>
<keyword evidence="9 11" id="KW-0324">Glycolysis</keyword>
<dbReference type="GO" id="GO:0004332">
    <property type="term" value="F:fructose-bisphosphate aldolase activity"/>
    <property type="evidence" value="ECO:0007669"/>
    <property type="project" value="UniProtKB-EC"/>
</dbReference>
<dbReference type="InterPro" id="IPR013785">
    <property type="entry name" value="Aldolase_TIM"/>
</dbReference>
<dbReference type="PANTHER" id="PTHR30559">
    <property type="entry name" value="FRUCTOSE-BISPHOSPHATE ALDOLASE CLASS 2"/>
    <property type="match status" value="1"/>
</dbReference>
<dbReference type="NCBIfam" id="NF006628">
    <property type="entry name" value="PRK09197.1"/>
    <property type="match status" value="1"/>
</dbReference>
<dbReference type="Proteomes" id="UP001552427">
    <property type="component" value="Unassembled WGS sequence"/>
</dbReference>
<dbReference type="SUPFAM" id="SSF51569">
    <property type="entry name" value="Aldolase"/>
    <property type="match status" value="1"/>
</dbReference>
<sequence length="340" mass="36570">MPIATPEVYAEMLDRAKAGGFAYPAINVTSSQTLNAALRGFAEAESDGIVQVSTGGAEFLSGTTVKDMVTGATALAEYARIVADKYPVTVALHTDHCPKNKLDGFMRPLIDISLERVSKGLDPLFQSHMWDGSAVPLEENLEIAQELLDKCARARIIMEMEIGVVGGEEDGVVGEINEKLYTTSEDALATAEAVGVGDRGRYMLAATFGNVHGVYKPGHVKLRPGVLKEIQEAVGAKYGKDKPFDLVFHGGSGSTLEEIQEAISYGVVKMNIDTDTQYAFTRPIADHMFRNYDGVLKVDGEVGNKKTYDPRSYGKAAETGMAARVVEACQHLKSAGTKIS</sequence>
<comment type="cofactor">
    <cofactor evidence="11">
        <name>Zn(2+)</name>
        <dbReference type="ChEBI" id="CHEBI:29105"/>
    </cofactor>
    <text evidence="11">Binds 2 Zn(2+) ions per subunit. One is catalytic and the other provides a structural contribution.</text>
</comment>